<dbReference type="KEGG" id="salj:SMD11_5864"/>
<evidence type="ECO:0000313" key="3">
    <source>
        <dbReference type="EMBL" id="ARZ71440.1"/>
    </source>
</evidence>
<proteinExistence type="predicted"/>
<dbReference type="InterPro" id="IPR024078">
    <property type="entry name" value="LmbE-like_dom_sf"/>
</dbReference>
<evidence type="ECO:0000256" key="2">
    <source>
        <dbReference type="SAM" id="MobiDB-lite"/>
    </source>
</evidence>
<dbReference type="PANTHER" id="PTHR12993">
    <property type="entry name" value="N-ACETYLGLUCOSAMINYL-PHOSPHATIDYLINOSITOL DE-N-ACETYLASE-RELATED"/>
    <property type="match status" value="1"/>
</dbReference>
<dbReference type="SUPFAM" id="SSF102588">
    <property type="entry name" value="LmbE-like"/>
    <property type="match status" value="1"/>
</dbReference>
<accession>A0A1Z2LAV9</accession>
<dbReference type="InterPro" id="IPR003737">
    <property type="entry name" value="GlcNAc_PI_deacetylase-related"/>
</dbReference>
<dbReference type="SUPFAM" id="SSF89372">
    <property type="entry name" value="Fucose-specific lectin"/>
    <property type="match status" value="2"/>
</dbReference>
<dbReference type="Pfam" id="PF02585">
    <property type="entry name" value="PIG-L"/>
    <property type="match status" value="1"/>
</dbReference>
<dbReference type="GO" id="GO:0016811">
    <property type="term" value="F:hydrolase activity, acting on carbon-nitrogen (but not peptide) bonds, in linear amides"/>
    <property type="evidence" value="ECO:0007669"/>
    <property type="project" value="TreeGrafter"/>
</dbReference>
<protein>
    <submittedName>
        <fullName evidence="3">LmbE family protein</fullName>
    </submittedName>
</protein>
<feature type="region of interest" description="Disordered" evidence="2">
    <location>
        <begin position="947"/>
        <end position="975"/>
    </location>
</feature>
<keyword evidence="1" id="KW-0862">Zinc</keyword>
<dbReference type="Proteomes" id="UP000195755">
    <property type="component" value="Chromosome"/>
</dbReference>
<dbReference type="AlphaFoldDB" id="A0A1Z2LAV9"/>
<feature type="region of interest" description="Disordered" evidence="2">
    <location>
        <begin position="440"/>
        <end position="464"/>
    </location>
</feature>
<evidence type="ECO:0000256" key="1">
    <source>
        <dbReference type="ARBA" id="ARBA00022833"/>
    </source>
</evidence>
<evidence type="ECO:0000313" key="4">
    <source>
        <dbReference type="Proteomes" id="UP000195755"/>
    </source>
</evidence>
<feature type="region of interest" description="Disordered" evidence="2">
    <location>
        <begin position="711"/>
        <end position="738"/>
    </location>
</feature>
<name>A0A1Z2LAV9_9ACTN</name>
<gene>
    <name evidence="3" type="ORF">SMD11_5864</name>
</gene>
<dbReference type="PANTHER" id="PTHR12993:SF26">
    <property type="entry name" value="1D-MYO-INOSITOL 2-ACETAMIDO-2-DEOXY-ALPHA-D-GLUCOPYRANOSIDE DEACETYLASE"/>
    <property type="match status" value="1"/>
</dbReference>
<dbReference type="EMBL" id="CP021744">
    <property type="protein sequence ID" value="ARZ71440.1"/>
    <property type="molecule type" value="Genomic_DNA"/>
</dbReference>
<organism evidence="3 4">
    <name type="scientific">Streptomyces albireticuli</name>
    <dbReference type="NCBI Taxonomy" id="1940"/>
    <lineage>
        <taxon>Bacteria</taxon>
        <taxon>Bacillati</taxon>
        <taxon>Actinomycetota</taxon>
        <taxon>Actinomycetes</taxon>
        <taxon>Kitasatosporales</taxon>
        <taxon>Streptomycetaceae</taxon>
        <taxon>Streptomyces</taxon>
    </lineage>
</organism>
<sequence>MLQVAGGGIVVGAGAVGAWQWLAPEAKQAGPKGASARNAKVAASESFVHVIAHPDDSLYFMNPELEQSIRSGAPSVTVCLTGGESDGRNALSNTRDYRKLPERRPEFVRARLNGFREATARMATGDSLSPWEVETLTLLPGFEVEVQTLRAAPQVQLIFLELIEARTLRNPRKESLRGLWLGAVPNLTTLKPAATPVTRTFRYGRQELIDTLVAVFERYQPTVVRTLDPNPTHEPKQRHFPNTPPVLEGISKYDHQDHTTSAFFAQAALAEYWGRKHSRPTAVESYIGYEVSQLPSNLDRATTDHKVKFLDTYGWADGKDCGDSAGCGDRKVGARSKAVRWSNNCRHRAPGTTRWVQPLPDKRLAAFALLDGAAHCWTETKPGSGVWSSAAPVAGPMLEGQVQAVRHTDGTLQLFSVRTVLPGKEKGDRTHRREVVTTRQTGMSSGTPTFGAWEPLGSPETEDRRSMEMGYPVAAVGKDGTVHVFVRTFDGGVAFRGGAGGKDWTEWETLPSPGPEPRTIDGLDAAADEQGRIHVLIADTRTVHHWMSQEPGGTPQPAEPTRLPTCTGPVTLAALPSGGMRVAMRQPDTSRVIVADRPENGSWKVSAQCEPLGGYERVGIAQAGNTTVLADRDSKGRVRLAAGSGRPGSWQDQGIPYRGTPGMVQDAEGRVVTVVLGMDGKLSSARQRGAGAGAFTAWAAHDGRTQGTWRRRASREGAGGGFFPCPPPPGSRGSAPDPALRAQTVHDQLVDRRLVVRQEEVPAVEHMEVERPLRVLAPRLRLRQGHLRVVVTREGDDRAAHRVPRLVDVRLGGAVVGADGREDHPQQLLVAEDLGVGAAQALHLGDEAVVVAQVDGLVAVGGRRAAARGEDAGEDRALLPLEAPGDLERDRRAHAVPEQGQRLVRPGQQRLEHPVGEVGDVVYERFLAAVLAARVLDAQHVHGLRHRLGHREEEARGTARVGQARQPDAAVRTRVEPADPEAVVLGLVDHGTFFLPTGIRAGGEGPRGRRGT</sequence>
<dbReference type="GO" id="GO:0016137">
    <property type="term" value="P:glycoside metabolic process"/>
    <property type="evidence" value="ECO:0007669"/>
    <property type="project" value="UniProtKB-ARBA"/>
</dbReference>
<reference evidence="3 4" key="1">
    <citation type="submission" date="2017-06" db="EMBL/GenBank/DDBJ databases">
        <title>Streptomyces albireticuli Genome sequencing and assembly.</title>
        <authorList>
            <person name="Wang Y."/>
            <person name="Du B."/>
            <person name="Ding Y."/>
            <person name="Liu H."/>
            <person name="Hou Q."/>
            <person name="Liu K."/>
            <person name="Yao L."/>
            <person name="Wang C."/>
        </authorList>
    </citation>
    <scope>NUCLEOTIDE SEQUENCE [LARGE SCALE GENOMIC DNA]</scope>
    <source>
        <strain evidence="3 4">MDJK11</strain>
    </source>
</reference>
<dbReference type="Gene3D" id="3.40.50.10320">
    <property type="entry name" value="LmbE-like"/>
    <property type="match status" value="1"/>
</dbReference>
<dbReference type="Gene3D" id="2.120.10.70">
    <property type="entry name" value="Fucose-specific lectin"/>
    <property type="match status" value="1"/>
</dbReference>